<dbReference type="EMBL" id="CP001277">
    <property type="protein sequence ID" value="ACQ67838.1"/>
    <property type="molecule type" value="Genomic_DNA"/>
</dbReference>
<evidence type="ECO:0000313" key="3">
    <source>
        <dbReference type="Proteomes" id="UP000002334"/>
    </source>
</evidence>
<organism evidence="2 3">
    <name type="scientific">Hamiltonella defensa subsp. Acyrthosiphon pisum (strain 5AT)</name>
    <dbReference type="NCBI Taxonomy" id="572265"/>
    <lineage>
        <taxon>Bacteria</taxon>
        <taxon>Pseudomonadati</taxon>
        <taxon>Pseudomonadota</taxon>
        <taxon>Gammaproteobacteria</taxon>
        <taxon>Enterobacterales</taxon>
        <taxon>Enterobacteriaceae</taxon>
        <taxon>aphid secondary symbionts</taxon>
        <taxon>Candidatus Williamhamiltonella</taxon>
    </lineage>
</organism>
<dbReference type="HOGENOM" id="CLU_426276_0_0_6"/>
<proteinExistence type="predicted"/>
<feature type="region of interest" description="Disordered" evidence="1">
    <location>
        <begin position="620"/>
        <end position="642"/>
    </location>
</feature>
<gene>
    <name evidence="2" type="ordered locus">HDEF_1177</name>
</gene>
<accession>C4K5J5</accession>
<dbReference type="eggNOG" id="COG1196">
    <property type="taxonomic scope" value="Bacteria"/>
</dbReference>
<reference evidence="2 3" key="1">
    <citation type="journal article" date="2009" name="Proc. Natl. Acad. Sci. U.S.A.">
        <title>Hamiltonella defensa, genome evolution of protective bacterial endosymbiont from pathogenic ancestors.</title>
        <authorList>
            <person name="Degnan P.H."/>
            <person name="Yu Y."/>
            <person name="Sisneros N."/>
            <person name="Wing R.A."/>
            <person name="Moran N.A."/>
        </authorList>
    </citation>
    <scope>NUCLEOTIDE SEQUENCE [LARGE SCALE GENOMIC DNA]</scope>
    <source>
        <strain evidence="3">5AT</strain>
    </source>
</reference>
<evidence type="ECO:0000313" key="2">
    <source>
        <dbReference type="EMBL" id="ACQ67838.1"/>
    </source>
</evidence>
<sequence length="642" mass="72829">MLKILKAIGEKIFPSHRQENNSASASESASESSCAKLVDHFKKSQDTNSKLPEKTENYVIFESERTKDSQKTISTGYLVNFREKNEDAIAIHSRDGLFTLRRHENCIGMNAKQFVAYLKSHSNVAQEINKAAGTRKPLHLIACNMNDETAIELANRLNRCINIYSSSGHVLSIGEDFMKLSEKRNKIFTRKIGNEDLRSIKVAKPRMIFPQKNEVQKYIEEEKRDIESKKSITGPGYINNSYREYVRTASASHPSTSDEIPITTKLFIRAVVAELEEPELYEEENKWQKITKTEEITPLCENILKILKNDSINHQKIEQATRRAVKNLREHLKYSVTPESISKETNQAVSTAVVKKTIKTPSKTTLSNCYAASAILPAESLKPHQSVAQSDVSEAIPLHSRLQALKKGGVRIHVDYANQLSKIMFETSQNSEEFKRMCYDKDFVKECVLVAKVPLHGSVSKDKRLYYTPFNRACYTVSQLAQSGELPTQGYEAWIEQAEKYDTSPTALIQQNMGNKDFETFSFLTIAANAPFQSLKLGFDNYESFSKHCLKSFEKSRWFFIKNKKEIKKANELLASFRRGVSNDQRITVRIENMLSDVKSAIEEDVKSGEKLIEHYQDLGQTVGASGPSQVEQDKKGRKKSG</sequence>
<dbReference type="Proteomes" id="UP000002334">
    <property type="component" value="Chromosome"/>
</dbReference>
<evidence type="ECO:0000256" key="1">
    <source>
        <dbReference type="SAM" id="MobiDB-lite"/>
    </source>
</evidence>
<keyword evidence="3" id="KW-1185">Reference proteome</keyword>
<dbReference type="GeneID" id="66260900"/>
<dbReference type="KEGG" id="hde:HDEF_1177"/>
<name>C4K5J5_HAMD5</name>
<dbReference type="RefSeq" id="WP_015873632.1">
    <property type="nucleotide sequence ID" value="NC_012751.1"/>
</dbReference>
<protein>
    <submittedName>
        <fullName evidence="2">Uncharacterized protein</fullName>
    </submittedName>
</protein>
<feature type="compositionally biased region" description="Polar residues" evidence="1">
    <location>
        <begin position="620"/>
        <end position="631"/>
    </location>
</feature>
<dbReference type="AlphaFoldDB" id="C4K5J5"/>